<proteinExistence type="predicted"/>
<dbReference type="RefSeq" id="WP_345362341.1">
    <property type="nucleotide sequence ID" value="NZ_BAABHJ010000023.1"/>
</dbReference>
<dbReference type="EMBL" id="BAABHJ010000023">
    <property type="protein sequence ID" value="GAA4614145.1"/>
    <property type="molecule type" value="Genomic_DNA"/>
</dbReference>
<evidence type="ECO:0000256" key="1">
    <source>
        <dbReference type="SAM" id="MobiDB-lite"/>
    </source>
</evidence>
<accession>A0ABP8TUF1</accession>
<feature type="region of interest" description="Disordered" evidence="1">
    <location>
        <begin position="1"/>
        <end position="21"/>
    </location>
</feature>
<evidence type="ECO:0000313" key="3">
    <source>
        <dbReference type="EMBL" id="GAA4614145.1"/>
    </source>
</evidence>
<name>A0ABP8TUF1_9ACTN</name>
<evidence type="ECO:0000259" key="2">
    <source>
        <dbReference type="Pfam" id="PF04149"/>
    </source>
</evidence>
<comment type="caution">
    <text evidence="3">The sequence shown here is derived from an EMBL/GenBank/DDBJ whole genome shotgun (WGS) entry which is preliminary data.</text>
</comment>
<feature type="domain" description="DUF397" evidence="2">
    <location>
        <begin position="28"/>
        <end position="48"/>
    </location>
</feature>
<organism evidence="3 4">
    <name type="scientific">Actinoallomurus liliacearum</name>
    <dbReference type="NCBI Taxonomy" id="1080073"/>
    <lineage>
        <taxon>Bacteria</taxon>
        <taxon>Bacillati</taxon>
        <taxon>Actinomycetota</taxon>
        <taxon>Actinomycetes</taxon>
        <taxon>Streptosporangiales</taxon>
        <taxon>Thermomonosporaceae</taxon>
        <taxon>Actinoallomurus</taxon>
    </lineage>
</organism>
<dbReference type="Proteomes" id="UP001500212">
    <property type="component" value="Unassembled WGS sequence"/>
</dbReference>
<protein>
    <recommendedName>
        <fullName evidence="2">DUF397 domain-containing protein</fullName>
    </recommendedName>
</protein>
<evidence type="ECO:0000313" key="4">
    <source>
        <dbReference type="Proteomes" id="UP001500212"/>
    </source>
</evidence>
<keyword evidence="4" id="KW-1185">Reference proteome</keyword>
<dbReference type="InterPro" id="IPR007278">
    <property type="entry name" value="DUF397"/>
</dbReference>
<dbReference type="Pfam" id="PF04149">
    <property type="entry name" value="DUF397"/>
    <property type="match status" value="1"/>
</dbReference>
<gene>
    <name evidence="3" type="ORF">GCM10023195_61640</name>
</gene>
<reference evidence="4" key="1">
    <citation type="journal article" date="2019" name="Int. J. Syst. Evol. Microbiol.">
        <title>The Global Catalogue of Microorganisms (GCM) 10K type strain sequencing project: providing services to taxonomists for standard genome sequencing and annotation.</title>
        <authorList>
            <consortium name="The Broad Institute Genomics Platform"/>
            <consortium name="The Broad Institute Genome Sequencing Center for Infectious Disease"/>
            <person name="Wu L."/>
            <person name="Ma J."/>
        </authorList>
    </citation>
    <scope>NUCLEOTIDE SEQUENCE [LARGE SCALE GENOMIC DNA]</scope>
    <source>
        <strain evidence="4">JCM 17938</strain>
    </source>
</reference>
<sequence length="61" mass="6637">MSTPSPSTPTWRKTSRSTNTEGDCVEIAAWRKSSRSGDTGGDCVEIAALIYVPRHAEPESR</sequence>